<dbReference type="InterPro" id="IPR043129">
    <property type="entry name" value="ATPase_NBD"/>
</dbReference>
<evidence type="ECO:0000256" key="1">
    <source>
        <dbReference type="SAM" id="MobiDB-lite"/>
    </source>
</evidence>
<dbReference type="Proteomes" id="UP000018861">
    <property type="component" value="Unassembled WGS sequence"/>
</dbReference>
<evidence type="ECO:0000313" key="3">
    <source>
        <dbReference type="Proteomes" id="UP000018861"/>
    </source>
</evidence>
<dbReference type="SUPFAM" id="SSF53067">
    <property type="entry name" value="Actin-like ATPase domain"/>
    <property type="match status" value="1"/>
</dbReference>
<evidence type="ECO:0000313" key="2">
    <source>
        <dbReference type="EMBL" id="GAE15076.1"/>
    </source>
</evidence>
<accession>W4P5J4</accession>
<feature type="region of interest" description="Disordered" evidence="1">
    <location>
        <begin position="53"/>
        <end position="76"/>
    </location>
</feature>
<evidence type="ECO:0008006" key="4">
    <source>
        <dbReference type="Google" id="ProtNLM"/>
    </source>
</evidence>
<sequence length="76" mass="8561">MILIADSGSTKTDWCAVDHEGIVKRIRTQGTNPFFQSEEEICEEIRQNLLPHLPERRFGTSTSMGRDALSPIKSTL</sequence>
<dbReference type="AlphaFoldDB" id="W4P5J4"/>
<comment type="caution">
    <text evidence="2">The sequence shown here is derived from an EMBL/GenBank/DDBJ whole genome shotgun (WGS) entry which is preliminary data.</text>
</comment>
<gene>
    <name evidence="2" type="ORF">JCM6292_1303</name>
</gene>
<dbReference type="Gene3D" id="3.30.420.40">
    <property type="match status" value="1"/>
</dbReference>
<protein>
    <recommendedName>
        <fullName evidence="4">N-acetylglucosamine kinase</fullName>
    </recommendedName>
</protein>
<proteinExistence type="predicted"/>
<dbReference type="EMBL" id="BAIQ01000011">
    <property type="protein sequence ID" value="GAE15076.1"/>
    <property type="molecule type" value="Genomic_DNA"/>
</dbReference>
<name>W4P5J4_9BACE</name>
<reference evidence="2 3" key="1">
    <citation type="journal article" date="2014" name="Genome Announc.">
        <title>Draft Genome Sequences of Three Strains of Bacteroides pyogenes Isolated from a Cat and Swine.</title>
        <authorList>
            <person name="Sakamoto M."/>
            <person name="Oshima K."/>
            <person name="Suda W."/>
            <person name="Kitamura K."/>
            <person name="Iida T."/>
            <person name="Hattori M."/>
            <person name="Ohkuma M."/>
        </authorList>
    </citation>
    <scope>NUCLEOTIDE SEQUENCE [LARGE SCALE GENOMIC DNA]</scope>
    <source>
        <strain evidence="2 3">JCM 6292</strain>
    </source>
</reference>
<organism evidence="2 3">
    <name type="scientific">Bacteroides pyogenes JCM 6292</name>
    <dbReference type="NCBI Taxonomy" id="1235809"/>
    <lineage>
        <taxon>Bacteria</taxon>
        <taxon>Pseudomonadati</taxon>
        <taxon>Bacteroidota</taxon>
        <taxon>Bacteroidia</taxon>
        <taxon>Bacteroidales</taxon>
        <taxon>Bacteroidaceae</taxon>
        <taxon>Bacteroides</taxon>
    </lineage>
</organism>